<dbReference type="Gene3D" id="1.10.510.10">
    <property type="entry name" value="Transferase(Phosphotransferase) domain 1"/>
    <property type="match status" value="2"/>
</dbReference>
<dbReference type="PROSITE" id="PS00108">
    <property type="entry name" value="PROTEIN_KINASE_ST"/>
    <property type="match status" value="1"/>
</dbReference>
<feature type="domain" description="Protein kinase" evidence="4">
    <location>
        <begin position="10"/>
        <end position="284"/>
    </location>
</feature>
<dbReference type="AlphaFoldDB" id="A0A8J2XTZ6"/>
<name>A0A8J2XTZ6_9BACT</name>
<gene>
    <name evidence="5" type="ORF">GCM10011511_28720</name>
</gene>
<evidence type="ECO:0000256" key="3">
    <source>
        <dbReference type="PROSITE-ProRule" id="PRU10141"/>
    </source>
</evidence>
<feature type="domain" description="Protein kinase" evidence="4">
    <location>
        <begin position="366"/>
        <end position="635"/>
    </location>
</feature>
<organism evidence="5 6">
    <name type="scientific">Puia dinghuensis</name>
    <dbReference type="NCBI Taxonomy" id="1792502"/>
    <lineage>
        <taxon>Bacteria</taxon>
        <taxon>Pseudomonadati</taxon>
        <taxon>Bacteroidota</taxon>
        <taxon>Chitinophagia</taxon>
        <taxon>Chitinophagales</taxon>
        <taxon>Chitinophagaceae</taxon>
        <taxon>Puia</taxon>
    </lineage>
</organism>
<dbReference type="InterPro" id="IPR008271">
    <property type="entry name" value="Ser/Thr_kinase_AS"/>
</dbReference>
<dbReference type="InterPro" id="IPR000719">
    <property type="entry name" value="Prot_kinase_dom"/>
</dbReference>
<dbReference type="SUPFAM" id="SSF56112">
    <property type="entry name" value="Protein kinase-like (PK-like)"/>
    <property type="match status" value="2"/>
</dbReference>
<keyword evidence="2 3" id="KW-0067">ATP-binding</keyword>
<feature type="binding site" evidence="3">
    <location>
        <position position="395"/>
    </location>
    <ligand>
        <name>ATP</name>
        <dbReference type="ChEBI" id="CHEBI:30616"/>
    </ligand>
</feature>
<evidence type="ECO:0000256" key="1">
    <source>
        <dbReference type="ARBA" id="ARBA00022741"/>
    </source>
</evidence>
<proteinExistence type="predicted"/>
<dbReference type="PANTHER" id="PTHR24361">
    <property type="entry name" value="MITOGEN-ACTIVATED KINASE KINASE KINASE"/>
    <property type="match status" value="1"/>
</dbReference>
<protein>
    <recommendedName>
        <fullName evidence="4">Protein kinase domain-containing protein</fullName>
    </recommendedName>
</protein>
<evidence type="ECO:0000256" key="2">
    <source>
        <dbReference type="ARBA" id="ARBA00022840"/>
    </source>
</evidence>
<comment type="caution">
    <text evidence="5">The sequence shown here is derived from an EMBL/GenBank/DDBJ whole genome shotgun (WGS) entry which is preliminary data.</text>
</comment>
<dbReference type="InterPro" id="IPR011009">
    <property type="entry name" value="Kinase-like_dom_sf"/>
</dbReference>
<dbReference type="Pfam" id="PF00069">
    <property type="entry name" value="Pkinase"/>
    <property type="match status" value="2"/>
</dbReference>
<evidence type="ECO:0000313" key="5">
    <source>
        <dbReference type="EMBL" id="GGB03684.1"/>
    </source>
</evidence>
<accession>A0A8J2XTZ6</accession>
<dbReference type="PROSITE" id="PS50011">
    <property type="entry name" value="PROTEIN_KINASE_DOM"/>
    <property type="match status" value="2"/>
</dbReference>
<dbReference type="RefSeq" id="WP_188932802.1">
    <property type="nucleotide sequence ID" value="NZ_BMJC01000003.1"/>
</dbReference>
<evidence type="ECO:0000313" key="6">
    <source>
        <dbReference type="Proteomes" id="UP000607559"/>
    </source>
</evidence>
<reference evidence="5" key="1">
    <citation type="journal article" date="2014" name="Int. J. Syst. Evol. Microbiol.">
        <title>Complete genome sequence of Corynebacterium casei LMG S-19264T (=DSM 44701T), isolated from a smear-ripened cheese.</title>
        <authorList>
            <consortium name="US DOE Joint Genome Institute (JGI-PGF)"/>
            <person name="Walter F."/>
            <person name="Albersmeier A."/>
            <person name="Kalinowski J."/>
            <person name="Ruckert C."/>
        </authorList>
    </citation>
    <scope>NUCLEOTIDE SEQUENCE</scope>
    <source>
        <strain evidence="5">CGMCC 1.15448</strain>
    </source>
</reference>
<dbReference type="Proteomes" id="UP000607559">
    <property type="component" value="Unassembled WGS sequence"/>
</dbReference>
<keyword evidence="1 3" id="KW-0547">Nucleotide-binding</keyword>
<dbReference type="InterPro" id="IPR053235">
    <property type="entry name" value="Ser_Thr_kinase"/>
</dbReference>
<reference evidence="5" key="2">
    <citation type="submission" date="2020-09" db="EMBL/GenBank/DDBJ databases">
        <authorList>
            <person name="Sun Q."/>
            <person name="Zhou Y."/>
        </authorList>
    </citation>
    <scope>NUCLEOTIDE SEQUENCE</scope>
    <source>
        <strain evidence="5">CGMCC 1.15448</strain>
    </source>
</reference>
<evidence type="ECO:0000259" key="4">
    <source>
        <dbReference type="PROSITE" id="PS50011"/>
    </source>
</evidence>
<dbReference type="CDD" id="cd14014">
    <property type="entry name" value="STKc_PknB_like"/>
    <property type="match status" value="2"/>
</dbReference>
<sequence length="836" mass="93819">MLLFNRYKYDPATDAIGKGEFTRVYKAMDTQIYLPVAVKIYQPTDLPSKFGFVQVNKFKDLDHPNICRYLHVGEITKDSAAGDEEKSQVCVMELLPDGNFATYYQARKQPELLRRMVLDILYGLTYLHSHRIVHRRLKPSNLLVGETTQGPVVKITDFGLGSGKASLRDARMSSMVIDVTRMAPEQLNAREYGIDGSVSYHLDFWALGLSVYEALTNNDVLFKNRPGDSREQVIRNILSPRLPEKILRLQAPFDTFVLRCLAKHAEHRPQNTRELLELLAQPILAKPVVTREETEVVEEASEPVGEEALVPVVETDAPTGEVWAAVDVAGAPVAADTPVVMVAPVVAKVAERSKENQSLLNRYEYDARRSFIGRGGFSRVYKAFDKKLGRWVALKFYKPGEYADRYSPIAEIRRVINLDHPNICRYLDIEEITKETILGEKEVTQICVMELLDGGNLLQYYTAHPSAEVLIKLLNDVLKGLAYLHRNGIIHRDIKPANILIKEDSGGAVAKITDFGVSKYSDSMTTNSAAALVVSIPYMAPEQLNPRKYGIEEKISYNLDLWALGVTIYEVITGDVLFKNSEIDSSEEIMANIMAPGLPDKIAALPQPFLEIVQRCLVKDARQRVQQAEELIGWFEKRAEDAAPMAEEAAPIVEEAQQMETEPVTLMEAWERGATVELELGEEKKVYKRWSTGLRITVISATLLLAIGFYINSQNRRWTEVLNLQPLKPDSPHIALPMRTDPTVSATNGEKAATPGPVKAVAKFVLLLSTPRTCAIHINDVPFGVLESGKKMRVYLDAGDYSIQATTIGSDPVKFSRRFVVRQQDLNHSNKYRIRF</sequence>
<keyword evidence="6" id="KW-1185">Reference proteome</keyword>
<dbReference type="PROSITE" id="PS00107">
    <property type="entry name" value="PROTEIN_KINASE_ATP"/>
    <property type="match status" value="1"/>
</dbReference>
<dbReference type="GO" id="GO:0005524">
    <property type="term" value="F:ATP binding"/>
    <property type="evidence" value="ECO:0007669"/>
    <property type="project" value="UniProtKB-UniRule"/>
</dbReference>
<dbReference type="GO" id="GO:0005737">
    <property type="term" value="C:cytoplasm"/>
    <property type="evidence" value="ECO:0007669"/>
    <property type="project" value="TreeGrafter"/>
</dbReference>
<dbReference type="EMBL" id="BMJC01000003">
    <property type="protein sequence ID" value="GGB03684.1"/>
    <property type="molecule type" value="Genomic_DNA"/>
</dbReference>
<dbReference type="GO" id="GO:0004674">
    <property type="term" value="F:protein serine/threonine kinase activity"/>
    <property type="evidence" value="ECO:0007669"/>
    <property type="project" value="TreeGrafter"/>
</dbReference>
<dbReference type="InterPro" id="IPR017441">
    <property type="entry name" value="Protein_kinase_ATP_BS"/>
</dbReference>
<dbReference type="SMART" id="SM00220">
    <property type="entry name" value="S_TKc"/>
    <property type="match status" value="2"/>
</dbReference>